<dbReference type="Gene3D" id="3.10.450.50">
    <property type="match status" value="1"/>
</dbReference>
<dbReference type="Pfam" id="PF17775">
    <property type="entry name" value="YchJ_M-like"/>
    <property type="match status" value="1"/>
</dbReference>
<comment type="caution">
    <text evidence="2">The sequence shown here is derived from an EMBL/GenBank/DDBJ whole genome shotgun (WGS) entry which is preliminary data.</text>
</comment>
<dbReference type="RefSeq" id="WP_376706428.1">
    <property type="nucleotide sequence ID" value="NZ_JACHJQ010000004.1"/>
</dbReference>
<name>A0A7W7Q6Y7_9PSEU</name>
<dbReference type="AlphaFoldDB" id="A0A7W7Q6Y7"/>
<dbReference type="InterPro" id="IPR048469">
    <property type="entry name" value="YchJ-like_M"/>
</dbReference>
<evidence type="ECO:0000259" key="1">
    <source>
        <dbReference type="Pfam" id="PF17775"/>
    </source>
</evidence>
<accession>A0A7W7Q6Y7</accession>
<organism evidence="2 3">
    <name type="scientific">Actinophytocola algeriensis</name>
    <dbReference type="NCBI Taxonomy" id="1768010"/>
    <lineage>
        <taxon>Bacteria</taxon>
        <taxon>Bacillati</taxon>
        <taxon>Actinomycetota</taxon>
        <taxon>Actinomycetes</taxon>
        <taxon>Pseudonocardiales</taxon>
        <taxon>Pseudonocardiaceae</taxon>
    </lineage>
</organism>
<evidence type="ECO:0000313" key="3">
    <source>
        <dbReference type="Proteomes" id="UP000520767"/>
    </source>
</evidence>
<keyword evidence="3" id="KW-1185">Reference proteome</keyword>
<gene>
    <name evidence="2" type="ORF">FHR82_004230</name>
</gene>
<proteinExistence type="predicted"/>
<dbReference type="SUPFAM" id="SSF54427">
    <property type="entry name" value="NTF2-like"/>
    <property type="match status" value="1"/>
</dbReference>
<sequence>MHSDAATAPTAEALMRSRYSAFATGNAAYLLDSWHPDTRPRTLTIDPAQQWTRLEILGTTGGGLLHAEGTVEFRAHYRHSTHAGVLHEVSRFTRTGGRWVYVDGDTTRPR</sequence>
<dbReference type="Proteomes" id="UP000520767">
    <property type="component" value="Unassembled WGS sequence"/>
</dbReference>
<dbReference type="EMBL" id="JACHJQ010000004">
    <property type="protein sequence ID" value="MBB4907988.1"/>
    <property type="molecule type" value="Genomic_DNA"/>
</dbReference>
<feature type="domain" description="YchJ-like middle NTF2-like" evidence="1">
    <location>
        <begin position="10"/>
        <end position="104"/>
    </location>
</feature>
<reference evidence="2 3" key="1">
    <citation type="submission" date="2020-08" db="EMBL/GenBank/DDBJ databases">
        <title>Genomic Encyclopedia of Type Strains, Phase III (KMG-III): the genomes of soil and plant-associated and newly described type strains.</title>
        <authorList>
            <person name="Whitman W."/>
        </authorList>
    </citation>
    <scope>NUCLEOTIDE SEQUENCE [LARGE SCALE GENOMIC DNA]</scope>
    <source>
        <strain evidence="2 3">CECT 8960</strain>
    </source>
</reference>
<protein>
    <submittedName>
        <fullName evidence="2">SEC-C motif-containing protein</fullName>
    </submittedName>
</protein>
<evidence type="ECO:0000313" key="2">
    <source>
        <dbReference type="EMBL" id="MBB4907988.1"/>
    </source>
</evidence>
<dbReference type="InterPro" id="IPR032710">
    <property type="entry name" value="NTF2-like_dom_sf"/>
</dbReference>